<accession>J4G460</accession>
<name>J4G460_9APHY</name>
<feature type="domain" description="C2H2-type" evidence="3">
    <location>
        <begin position="634"/>
        <end position="657"/>
    </location>
</feature>
<dbReference type="AlphaFoldDB" id="J4G460"/>
<keyword evidence="1" id="KW-0863">Zinc-finger</keyword>
<dbReference type="InterPro" id="IPR013087">
    <property type="entry name" value="Znf_C2H2_type"/>
</dbReference>
<dbReference type="InterPro" id="IPR057688">
    <property type="entry name" value="DUF7928"/>
</dbReference>
<keyword evidence="1" id="KW-0862">Zinc</keyword>
<evidence type="ECO:0000313" key="5">
    <source>
        <dbReference type="Proteomes" id="UP000006352"/>
    </source>
</evidence>
<dbReference type="Proteomes" id="UP000006352">
    <property type="component" value="Unassembled WGS sequence"/>
</dbReference>
<protein>
    <recommendedName>
        <fullName evidence="3">C2H2-type domain-containing protein</fullName>
    </recommendedName>
</protein>
<evidence type="ECO:0000313" key="4">
    <source>
        <dbReference type="EMBL" id="CCM01053.1"/>
    </source>
</evidence>
<dbReference type="EMBL" id="HE797015">
    <property type="protein sequence ID" value="CCM01053.1"/>
    <property type="molecule type" value="Genomic_DNA"/>
</dbReference>
<feature type="compositionally biased region" description="Acidic residues" evidence="2">
    <location>
        <begin position="522"/>
        <end position="541"/>
    </location>
</feature>
<dbReference type="PANTHER" id="PTHR35408:SF3">
    <property type="entry name" value="GLYCOSYLTRANSFERASE 2-LIKE DOMAIN-CONTAINING PROTEIN"/>
    <property type="match status" value="1"/>
</dbReference>
<dbReference type="PROSITE" id="PS50157">
    <property type="entry name" value="ZINC_FINGER_C2H2_2"/>
    <property type="match status" value="2"/>
</dbReference>
<dbReference type="PANTHER" id="PTHR35408">
    <property type="entry name" value="CHROMOSOME 15, WHOLE GENOME SHOTGUN SEQUENCE"/>
    <property type="match status" value="1"/>
</dbReference>
<reference evidence="4 5" key="1">
    <citation type="journal article" date="2012" name="Appl. Environ. Microbiol.">
        <title>Short-read sequencing for genomic analysis of the brown rot fungus Fibroporia radiculosa.</title>
        <authorList>
            <person name="Tang J.D."/>
            <person name="Perkins A.D."/>
            <person name="Sonstegard T.S."/>
            <person name="Schroeder S.G."/>
            <person name="Burgess S.C."/>
            <person name="Diehl S.V."/>
        </authorList>
    </citation>
    <scope>NUCLEOTIDE SEQUENCE [LARGE SCALE GENOMIC DNA]</scope>
    <source>
        <strain evidence="4 5">TFFH 294</strain>
    </source>
</reference>
<feature type="compositionally biased region" description="Basic and acidic residues" evidence="2">
    <location>
        <begin position="506"/>
        <end position="521"/>
    </location>
</feature>
<gene>
    <name evidence="4" type="ORF">FIBRA_03101</name>
</gene>
<dbReference type="Gene3D" id="3.30.160.60">
    <property type="entry name" value="Classic Zinc Finger"/>
    <property type="match status" value="1"/>
</dbReference>
<dbReference type="InParanoid" id="J4G460"/>
<feature type="region of interest" description="Disordered" evidence="2">
    <location>
        <begin position="366"/>
        <end position="392"/>
    </location>
</feature>
<evidence type="ECO:0000259" key="3">
    <source>
        <dbReference type="PROSITE" id="PS50157"/>
    </source>
</evidence>
<dbReference type="OrthoDB" id="2804529at2759"/>
<dbReference type="STRING" id="599839.J4G460"/>
<feature type="region of interest" description="Disordered" evidence="2">
    <location>
        <begin position="485"/>
        <end position="613"/>
    </location>
</feature>
<feature type="domain" description="C2H2-type" evidence="3">
    <location>
        <begin position="599"/>
        <end position="627"/>
    </location>
</feature>
<sequence length="664" mass="72663">MSLAEHPILQSLYNQLLALLTGPGDRHCTAVCLREQNKHFRVYPDLNGSSFRTAVSALNTHVAIKARTSAIQAVLANAPFPADSIRVDKSTYVPIVDAFTHLSDADISQYAAFVRDEAVLVVWSDSPDSILSSYRDLEHRLQHQAKLCHCSEVPSVLQDPFLSGNFFGAVDSCLFINEPDELAVDPLTINPLDSLDSVYKSITWSATGLTPLPELDGLQNIRRGQSQVFIATPDNFDNFGIQSHSQNVGLTELLQARSLCRMDSSFNFPAFNEPFEDSPASTLYISPNDGGRLSDCSLQAISPAAMLSPSPSPSYVSSISPAMSYLSPNYAISPALTVSSPSSLYSLSATTSPGLNTFQSFENDDAKVSDDSMSDYTELPPTEVASRRRQQPPSYLEDLQFMAVSPESPQVMEGLPTLIVEPSRKRGRPKTSAPPVASSSLRELKPAINPLPRSRRKTTHPPDLHPLPGRPIATRGALFLTATWSPAQSSASSPEMSARTVGYKSKRSERDEEEDSGVKADDECDGLGEPDEEQEQDDGDDDYRPEKEVSAPSPAKRRKSSPPPEEDDPQEVSKAKGKTKGKARGRGGKRRRSSKEKKAHCPNCGEPFTRNTDVKRHLTSAKCNGRPPPDARMAQCPHCPSAFLRPDALVRHKQTVHIDLYLDH</sequence>
<feature type="region of interest" description="Disordered" evidence="2">
    <location>
        <begin position="419"/>
        <end position="471"/>
    </location>
</feature>
<dbReference type="RefSeq" id="XP_012180336.1">
    <property type="nucleotide sequence ID" value="XM_012324946.1"/>
</dbReference>
<evidence type="ECO:0000256" key="2">
    <source>
        <dbReference type="SAM" id="MobiDB-lite"/>
    </source>
</evidence>
<feature type="compositionally biased region" description="Basic residues" evidence="2">
    <location>
        <begin position="575"/>
        <end position="600"/>
    </location>
</feature>
<dbReference type="PROSITE" id="PS00028">
    <property type="entry name" value="ZINC_FINGER_C2H2_1"/>
    <property type="match status" value="1"/>
</dbReference>
<keyword evidence="1" id="KW-0479">Metal-binding</keyword>
<dbReference type="HOGENOM" id="CLU_413336_0_0_1"/>
<evidence type="ECO:0000256" key="1">
    <source>
        <dbReference type="PROSITE-ProRule" id="PRU00042"/>
    </source>
</evidence>
<dbReference type="GeneID" id="24095964"/>
<organism evidence="4 5">
    <name type="scientific">Fibroporia radiculosa</name>
    <dbReference type="NCBI Taxonomy" id="599839"/>
    <lineage>
        <taxon>Eukaryota</taxon>
        <taxon>Fungi</taxon>
        <taxon>Dikarya</taxon>
        <taxon>Basidiomycota</taxon>
        <taxon>Agaricomycotina</taxon>
        <taxon>Agaricomycetes</taxon>
        <taxon>Polyporales</taxon>
        <taxon>Fibroporiaceae</taxon>
        <taxon>Fibroporia</taxon>
    </lineage>
</organism>
<feature type="compositionally biased region" description="Polar residues" evidence="2">
    <location>
        <begin position="485"/>
        <end position="495"/>
    </location>
</feature>
<dbReference type="GO" id="GO:0008270">
    <property type="term" value="F:zinc ion binding"/>
    <property type="evidence" value="ECO:0007669"/>
    <property type="project" value="UniProtKB-KW"/>
</dbReference>
<dbReference type="SMART" id="SM00355">
    <property type="entry name" value="ZnF_C2H2"/>
    <property type="match status" value="2"/>
</dbReference>
<proteinExistence type="predicted"/>
<keyword evidence="5" id="KW-1185">Reference proteome</keyword>
<dbReference type="Pfam" id="PF25550">
    <property type="entry name" value="DUF7928"/>
    <property type="match status" value="1"/>
</dbReference>